<evidence type="ECO:0000256" key="1">
    <source>
        <dbReference type="SAM" id="MobiDB-lite"/>
    </source>
</evidence>
<gene>
    <name evidence="2" type="primary">NCL1_40362</name>
    <name evidence="2" type="ORF">TNIN_373231</name>
</gene>
<dbReference type="Proteomes" id="UP000886998">
    <property type="component" value="Unassembled WGS sequence"/>
</dbReference>
<reference evidence="2" key="1">
    <citation type="submission" date="2020-08" db="EMBL/GenBank/DDBJ databases">
        <title>Multicomponent nature underlies the extraordinary mechanical properties of spider dragline silk.</title>
        <authorList>
            <person name="Kono N."/>
            <person name="Nakamura H."/>
            <person name="Mori M."/>
            <person name="Yoshida Y."/>
            <person name="Ohtoshi R."/>
            <person name="Malay A.D."/>
            <person name="Moran D.A.P."/>
            <person name="Tomita M."/>
            <person name="Numata K."/>
            <person name="Arakawa K."/>
        </authorList>
    </citation>
    <scope>NUCLEOTIDE SEQUENCE</scope>
</reference>
<evidence type="ECO:0000313" key="2">
    <source>
        <dbReference type="EMBL" id="GFY66295.1"/>
    </source>
</evidence>
<feature type="region of interest" description="Disordered" evidence="1">
    <location>
        <begin position="1"/>
        <end position="72"/>
    </location>
</feature>
<feature type="compositionally biased region" description="Basic and acidic residues" evidence="1">
    <location>
        <begin position="61"/>
        <end position="72"/>
    </location>
</feature>
<comment type="caution">
    <text evidence="2">The sequence shown here is derived from an EMBL/GenBank/DDBJ whole genome shotgun (WGS) entry which is preliminary data.</text>
</comment>
<proteinExistence type="predicted"/>
<dbReference type="AlphaFoldDB" id="A0A8X6Y582"/>
<protein>
    <submittedName>
        <fullName evidence="2">Zonadhesin</fullName>
    </submittedName>
</protein>
<feature type="region of interest" description="Disordered" evidence="1">
    <location>
        <begin position="87"/>
        <end position="114"/>
    </location>
</feature>
<feature type="compositionally biased region" description="Basic residues" evidence="1">
    <location>
        <begin position="25"/>
        <end position="35"/>
    </location>
</feature>
<dbReference type="EMBL" id="BMAV01015953">
    <property type="protein sequence ID" value="GFY66295.1"/>
    <property type="molecule type" value="Genomic_DNA"/>
</dbReference>
<evidence type="ECO:0000313" key="3">
    <source>
        <dbReference type="Proteomes" id="UP000886998"/>
    </source>
</evidence>
<organism evidence="2 3">
    <name type="scientific">Trichonephila inaurata madagascariensis</name>
    <dbReference type="NCBI Taxonomy" id="2747483"/>
    <lineage>
        <taxon>Eukaryota</taxon>
        <taxon>Metazoa</taxon>
        <taxon>Ecdysozoa</taxon>
        <taxon>Arthropoda</taxon>
        <taxon>Chelicerata</taxon>
        <taxon>Arachnida</taxon>
        <taxon>Araneae</taxon>
        <taxon>Araneomorphae</taxon>
        <taxon>Entelegynae</taxon>
        <taxon>Araneoidea</taxon>
        <taxon>Nephilidae</taxon>
        <taxon>Trichonephila</taxon>
        <taxon>Trichonephila inaurata</taxon>
    </lineage>
</organism>
<sequence length="141" mass="16754">MKQPRRRPYGGMRNHAGSLHNQMYPKRRRQNFKRVRIPESKSNLKQHQNHLKQSGDIPPTIDKHLDKSEPEQHFSEIEQDNTFLQDNTYPSDFEVTTPAKDYDIPQYDNLDDYASHDVQPIPKLCENMKHRKADLLNQEME</sequence>
<name>A0A8X6Y582_9ARAC</name>
<accession>A0A8X6Y582</accession>
<keyword evidence="3" id="KW-1185">Reference proteome</keyword>